<dbReference type="KEGG" id="ssb:SSUBM407_1374"/>
<reference evidence="1 2" key="1">
    <citation type="journal article" date="2009" name="PLoS ONE">
        <title>Rapid evolution of virulence and drug resistance in the emerging zoonotic pathogen Streptococcus suis.</title>
        <authorList>
            <person name="Holden M.T.G."/>
            <person name="Hauser H."/>
            <person name="Sanders M."/>
            <person name="Ngo T.H."/>
            <person name="Cherevach I."/>
            <person name="Cronin A."/>
            <person name="Goodhead I."/>
            <person name="Mungall K."/>
            <person name="Quail M.A."/>
            <person name="Price C."/>
            <person name="Rabbinowitsch E."/>
            <person name="Sharp S."/>
            <person name="Croucher N.J."/>
            <person name="Chieu T.B."/>
            <person name="Mai N.T.H."/>
            <person name="Diep T.S."/>
            <person name="Chinh N.T."/>
            <person name="Kehoe M."/>
            <person name="Leigh J.A."/>
            <person name="Ward P.N."/>
            <person name="Dowson C.G."/>
            <person name="Whatmore A.M."/>
            <person name="Chanter N."/>
            <person name="Iversen P."/>
            <person name="Gottschalk M."/>
            <person name="Slater J.D."/>
            <person name="Smith H.E."/>
            <person name="Spratt B.G."/>
            <person name="Xu J."/>
            <person name="Ye C."/>
            <person name="Bentley S."/>
            <person name="Barrell B.G."/>
            <person name="Schultsz C."/>
            <person name="Maskell D.J."/>
            <person name="Parkhill J."/>
        </authorList>
    </citation>
    <scope>NUCLEOTIDE SEQUENCE [LARGE SCALE GENOMIC DNA]</scope>
    <source>
        <strain evidence="1 2">BM407</strain>
    </source>
</reference>
<accession>A0A0H3N0L8</accession>
<dbReference type="EMBL" id="FM252032">
    <property type="protein sequence ID" value="CAZ56231.1"/>
    <property type="molecule type" value="Genomic_DNA"/>
</dbReference>
<dbReference type="Proteomes" id="UP000009077">
    <property type="component" value="Chromosome"/>
</dbReference>
<sequence length="31" mass="3495">MQASLAELERPLFAKKVQSKPVFLGKHRPTS</sequence>
<organism evidence="1 2">
    <name type="scientific">Streptococcus suis (strain BM407)</name>
    <dbReference type="NCBI Taxonomy" id="568814"/>
    <lineage>
        <taxon>Bacteria</taxon>
        <taxon>Bacillati</taxon>
        <taxon>Bacillota</taxon>
        <taxon>Bacilli</taxon>
        <taxon>Lactobacillales</taxon>
        <taxon>Streptococcaceae</taxon>
        <taxon>Streptococcus</taxon>
    </lineage>
</organism>
<proteinExistence type="predicted"/>
<dbReference type="HOGENOM" id="CLU_3398844_0_0_9"/>
<keyword evidence="2" id="KW-1185">Reference proteome</keyword>
<evidence type="ECO:0000313" key="1">
    <source>
        <dbReference type="EMBL" id="CAZ56231.1"/>
    </source>
</evidence>
<name>A0A0H3N0L8_STRS4</name>
<protein>
    <submittedName>
        <fullName evidence="1">Uncharacterized protein</fullName>
    </submittedName>
</protein>
<evidence type="ECO:0000313" key="2">
    <source>
        <dbReference type="Proteomes" id="UP000009077"/>
    </source>
</evidence>
<dbReference type="AlphaFoldDB" id="A0A0H3N0L8"/>
<gene>
    <name evidence="1" type="ordered locus">SSUBM407_1374</name>
</gene>